<gene>
    <name evidence="2" type="ORF">OU798_16005</name>
</gene>
<dbReference type="Proteomes" id="UP001145087">
    <property type="component" value="Unassembled WGS sequence"/>
</dbReference>
<evidence type="ECO:0000259" key="1">
    <source>
        <dbReference type="Pfam" id="PF12728"/>
    </source>
</evidence>
<dbReference type="Pfam" id="PF12728">
    <property type="entry name" value="HTH_17"/>
    <property type="match status" value="1"/>
</dbReference>
<name>A0A9X3J5S4_9BACT</name>
<organism evidence="2 3">
    <name type="scientific">Draconibacterium aestuarii</name>
    <dbReference type="NCBI Taxonomy" id="2998507"/>
    <lineage>
        <taxon>Bacteria</taxon>
        <taxon>Pseudomonadati</taxon>
        <taxon>Bacteroidota</taxon>
        <taxon>Bacteroidia</taxon>
        <taxon>Marinilabiliales</taxon>
        <taxon>Prolixibacteraceae</taxon>
        <taxon>Draconibacterium</taxon>
    </lineage>
</organism>
<accession>A0A9X3J5S4</accession>
<feature type="domain" description="Helix-turn-helix" evidence="1">
    <location>
        <begin position="40"/>
        <end position="86"/>
    </location>
</feature>
<dbReference type="EMBL" id="JAPOHD010000029">
    <property type="protein sequence ID" value="MCY1721859.1"/>
    <property type="molecule type" value="Genomic_DNA"/>
</dbReference>
<sequence>MENERVIIATDSKTLKKVLSDFFNPISESNSVPDFEDDKLTQPQAAKLAGISIPTLKKEIRAGKFKEYELGRKRYLLKSELLKALRTTNL</sequence>
<dbReference type="AlphaFoldDB" id="A0A9X3J5S4"/>
<comment type="caution">
    <text evidence="2">The sequence shown here is derived from an EMBL/GenBank/DDBJ whole genome shotgun (WGS) entry which is preliminary data.</text>
</comment>
<keyword evidence="3" id="KW-1185">Reference proteome</keyword>
<proteinExistence type="predicted"/>
<evidence type="ECO:0000313" key="3">
    <source>
        <dbReference type="Proteomes" id="UP001145087"/>
    </source>
</evidence>
<dbReference type="RefSeq" id="WP_343334188.1">
    <property type="nucleotide sequence ID" value="NZ_JAPOHD010000029.1"/>
</dbReference>
<dbReference type="InterPro" id="IPR041657">
    <property type="entry name" value="HTH_17"/>
</dbReference>
<protein>
    <submittedName>
        <fullName evidence="2">Helix-turn-helix domain-containing protein</fullName>
    </submittedName>
</protein>
<reference evidence="2" key="1">
    <citation type="submission" date="2022-11" db="EMBL/GenBank/DDBJ databases">
        <title>Marilongibacter aestuarii gen. nov., sp. nov., isolated from tidal flat sediment.</title>
        <authorList>
            <person name="Jiayan W."/>
        </authorList>
    </citation>
    <scope>NUCLEOTIDE SEQUENCE</scope>
    <source>
        <strain evidence="2">Z1-6</strain>
    </source>
</reference>
<evidence type="ECO:0000313" key="2">
    <source>
        <dbReference type="EMBL" id="MCY1721859.1"/>
    </source>
</evidence>